<dbReference type="InterPro" id="IPR006214">
    <property type="entry name" value="Bax_inhibitor_1-related"/>
</dbReference>
<reference evidence="7 8" key="1">
    <citation type="submission" date="2017-07" db="EMBL/GenBank/DDBJ databases">
        <title>The genome sequence of Paludifilum halophilum highlights mechanisms for microbial adaptation to high salt environemnts.</title>
        <authorList>
            <person name="Belbahri L."/>
        </authorList>
    </citation>
    <scope>NUCLEOTIDE SEQUENCE [LARGE SCALE GENOMIC DNA]</scope>
    <source>
        <strain evidence="7 8">DSM 102817</strain>
    </source>
</reference>
<sequence>METSASRSTPIPSLMTRVFSWMFAGLSLTAVISALLGTDERTLIYFSQNPAVFYGLIIFELILVFFLSLRVHKMSAGTATFVFFLYAALNGVTITPLLMMYTSASVVSTFFVTAGMFGVFALYGYVTKRDLSKLGSILFMALIGLILASLVNFFLANPVLYWVITYVGVLLFCGLTAFDIQKIKRIQAQQMDEETHTKTAIMGALALYLDFINMFILLLRILGNRD</sequence>
<keyword evidence="4 6" id="KW-1133">Transmembrane helix</keyword>
<evidence type="ECO:0000313" key="8">
    <source>
        <dbReference type="Proteomes" id="UP000215459"/>
    </source>
</evidence>
<feature type="transmembrane region" description="Helical" evidence="6">
    <location>
        <begin position="18"/>
        <end position="36"/>
    </location>
</feature>
<dbReference type="Pfam" id="PF01027">
    <property type="entry name" value="Bax1-I"/>
    <property type="match status" value="1"/>
</dbReference>
<dbReference type="PANTHER" id="PTHR23291">
    <property type="entry name" value="BAX INHIBITOR-RELATED"/>
    <property type="match status" value="1"/>
</dbReference>
<dbReference type="Proteomes" id="UP000215459">
    <property type="component" value="Unassembled WGS sequence"/>
</dbReference>
<evidence type="ECO:0000313" key="7">
    <source>
        <dbReference type="EMBL" id="OYD06746.1"/>
    </source>
</evidence>
<gene>
    <name evidence="7" type="ORF">CHM34_14370</name>
</gene>
<dbReference type="CDD" id="cd10432">
    <property type="entry name" value="BI-1-like_bacterial"/>
    <property type="match status" value="1"/>
</dbReference>
<feature type="transmembrane region" description="Helical" evidence="6">
    <location>
        <begin position="107"/>
        <end position="125"/>
    </location>
</feature>
<dbReference type="GO" id="GO:0005886">
    <property type="term" value="C:plasma membrane"/>
    <property type="evidence" value="ECO:0007669"/>
    <property type="project" value="TreeGrafter"/>
</dbReference>
<evidence type="ECO:0000256" key="6">
    <source>
        <dbReference type="RuleBase" id="RU004379"/>
    </source>
</evidence>
<feature type="transmembrane region" description="Helical" evidence="6">
    <location>
        <begin position="201"/>
        <end position="222"/>
    </location>
</feature>
<feature type="transmembrane region" description="Helical" evidence="6">
    <location>
        <begin position="137"/>
        <end position="155"/>
    </location>
</feature>
<dbReference type="OrthoDB" id="9793828at2"/>
<dbReference type="EMBL" id="NOWF01000009">
    <property type="protein sequence ID" value="OYD06746.1"/>
    <property type="molecule type" value="Genomic_DNA"/>
</dbReference>
<name>A0A235B361_9BACL</name>
<evidence type="ECO:0000256" key="3">
    <source>
        <dbReference type="ARBA" id="ARBA00022692"/>
    </source>
</evidence>
<evidence type="ECO:0008006" key="9">
    <source>
        <dbReference type="Google" id="ProtNLM"/>
    </source>
</evidence>
<comment type="subcellular location">
    <subcellularLocation>
        <location evidence="1">Membrane</location>
        <topology evidence="1">Multi-pass membrane protein</topology>
    </subcellularLocation>
</comment>
<evidence type="ECO:0000256" key="1">
    <source>
        <dbReference type="ARBA" id="ARBA00004141"/>
    </source>
</evidence>
<accession>A0A235B361</accession>
<feature type="transmembrane region" description="Helical" evidence="6">
    <location>
        <begin position="81"/>
        <end position="101"/>
    </location>
</feature>
<evidence type="ECO:0000256" key="4">
    <source>
        <dbReference type="ARBA" id="ARBA00022989"/>
    </source>
</evidence>
<comment type="caution">
    <text evidence="7">The sequence shown here is derived from an EMBL/GenBank/DDBJ whole genome shotgun (WGS) entry which is preliminary data.</text>
</comment>
<dbReference type="AlphaFoldDB" id="A0A235B361"/>
<organism evidence="7 8">
    <name type="scientific">Paludifilum halophilum</name>
    <dbReference type="NCBI Taxonomy" id="1642702"/>
    <lineage>
        <taxon>Bacteria</taxon>
        <taxon>Bacillati</taxon>
        <taxon>Bacillota</taxon>
        <taxon>Bacilli</taxon>
        <taxon>Bacillales</taxon>
        <taxon>Thermoactinomycetaceae</taxon>
        <taxon>Paludifilum</taxon>
    </lineage>
</organism>
<dbReference type="RefSeq" id="WP_094265310.1">
    <property type="nucleotide sequence ID" value="NZ_NOWF01000009.1"/>
</dbReference>
<keyword evidence="5 6" id="KW-0472">Membrane</keyword>
<feature type="transmembrane region" description="Helical" evidence="6">
    <location>
        <begin position="161"/>
        <end position="180"/>
    </location>
</feature>
<keyword evidence="8" id="KW-1185">Reference proteome</keyword>
<comment type="similarity">
    <text evidence="2 6">Belongs to the BI1 family.</text>
</comment>
<evidence type="ECO:0000256" key="2">
    <source>
        <dbReference type="ARBA" id="ARBA00010350"/>
    </source>
</evidence>
<feature type="transmembrane region" description="Helical" evidence="6">
    <location>
        <begin position="51"/>
        <end position="69"/>
    </location>
</feature>
<dbReference type="PANTHER" id="PTHR23291:SF50">
    <property type="entry name" value="PROTEIN LIFEGUARD 4"/>
    <property type="match status" value="1"/>
</dbReference>
<protein>
    <recommendedName>
        <fullName evidence="9">BAX inhibitor (BI)-1/YccA family protein</fullName>
    </recommendedName>
</protein>
<proteinExistence type="inferred from homology"/>
<evidence type="ECO:0000256" key="5">
    <source>
        <dbReference type="ARBA" id="ARBA00023136"/>
    </source>
</evidence>
<keyword evidence="3 6" id="KW-0812">Transmembrane</keyword>